<dbReference type="AlphaFoldDB" id="A0A418WES5"/>
<keyword evidence="1" id="KW-0805">Transcription regulation</keyword>
<proteinExistence type="predicted"/>
<evidence type="ECO:0000256" key="3">
    <source>
        <dbReference type="ARBA" id="ARBA00023163"/>
    </source>
</evidence>
<name>A0A418WES5_9PROT</name>
<dbReference type="OrthoDB" id="9799384at2"/>
<feature type="domain" description="HTH cro/C1-type" evidence="4">
    <location>
        <begin position="56"/>
        <end position="99"/>
    </location>
</feature>
<dbReference type="RefSeq" id="WP_119779148.1">
    <property type="nucleotide sequence ID" value="NZ_QYUK01000011.1"/>
</dbReference>
<accession>A0A418WES5</accession>
<dbReference type="InterPro" id="IPR010982">
    <property type="entry name" value="Lambda_DNA-bd_dom_sf"/>
</dbReference>
<keyword evidence="6" id="KW-1185">Reference proteome</keyword>
<dbReference type="PANTHER" id="PTHR36511:SF4">
    <property type="entry name" value="ANTITOXIN MQSA"/>
    <property type="match status" value="1"/>
</dbReference>
<protein>
    <submittedName>
        <fullName evidence="5">Helix-turn-helix domain-containing protein</fullName>
    </submittedName>
</protein>
<dbReference type="Proteomes" id="UP000284605">
    <property type="component" value="Unassembled WGS sequence"/>
</dbReference>
<dbReference type="InterPro" id="IPR001387">
    <property type="entry name" value="Cro/C1-type_HTH"/>
</dbReference>
<dbReference type="CDD" id="cd00093">
    <property type="entry name" value="HTH_XRE"/>
    <property type="match status" value="1"/>
</dbReference>
<dbReference type="PANTHER" id="PTHR36511">
    <property type="entry name" value="MERR FAMILY BACTERIAL REGULATORY PROTEIN"/>
    <property type="match status" value="1"/>
</dbReference>
<dbReference type="GO" id="GO:0003677">
    <property type="term" value="F:DNA binding"/>
    <property type="evidence" value="ECO:0007669"/>
    <property type="project" value="UniProtKB-KW"/>
</dbReference>
<dbReference type="SMART" id="SM00530">
    <property type="entry name" value="HTH_XRE"/>
    <property type="match status" value="1"/>
</dbReference>
<reference evidence="5 6" key="1">
    <citation type="submission" date="2018-09" db="EMBL/GenBank/DDBJ databases">
        <authorList>
            <person name="Zhu H."/>
        </authorList>
    </citation>
    <scope>NUCLEOTIDE SEQUENCE [LARGE SCALE GENOMIC DNA]</scope>
    <source>
        <strain evidence="5 6">K1W22B-8</strain>
    </source>
</reference>
<comment type="caution">
    <text evidence="5">The sequence shown here is derived from an EMBL/GenBank/DDBJ whole genome shotgun (WGS) entry which is preliminary data.</text>
</comment>
<gene>
    <name evidence="5" type="ORF">D3874_17100</name>
</gene>
<dbReference type="InterPro" id="IPR052359">
    <property type="entry name" value="HTH-type_reg/antitoxin"/>
</dbReference>
<dbReference type="PROSITE" id="PS50943">
    <property type="entry name" value="HTH_CROC1"/>
    <property type="match status" value="1"/>
</dbReference>
<evidence type="ECO:0000313" key="6">
    <source>
        <dbReference type="Proteomes" id="UP000284605"/>
    </source>
</evidence>
<dbReference type="Gene3D" id="1.10.260.40">
    <property type="entry name" value="lambda repressor-like DNA-binding domains"/>
    <property type="match status" value="1"/>
</dbReference>
<dbReference type="Pfam" id="PF01381">
    <property type="entry name" value="HTH_3"/>
    <property type="match status" value="1"/>
</dbReference>
<dbReference type="EMBL" id="QYUK01000011">
    <property type="protein sequence ID" value="RJF88513.1"/>
    <property type="molecule type" value="Genomic_DNA"/>
</dbReference>
<evidence type="ECO:0000259" key="4">
    <source>
        <dbReference type="PROSITE" id="PS50943"/>
    </source>
</evidence>
<dbReference type="SUPFAM" id="SSF47413">
    <property type="entry name" value="lambda repressor-like DNA-binding domains"/>
    <property type="match status" value="1"/>
</dbReference>
<evidence type="ECO:0000256" key="2">
    <source>
        <dbReference type="ARBA" id="ARBA00023125"/>
    </source>
</evidence>
<keyword evidence="2" id="KW-0238">DNA-binding</keyword>
<organism evidence="5 6">
    <name type="scientific">Oleomonas cavernae</name>
    <dbReference type="NCBI Taxonomy" id="2320859"/>
    <lineage>
        <taxon>Bacteria</taxon>
        <taxon>Pseudomonadati</taxon>
        <taxon>Pseudomonadota</taxon>
        <taxon>Alphaproteobacteria</taxon>
        <taxon>Acetobacterales</taxon>
        <taxon>Acetobacteraceae</taxon>
        <taxon>Oleomonas</taxon>
    </lineage>
</organism>
<evidence type="ECO:0000256" key="1">
    <source>
        <dbReference type="ARBA" id="ARBA00023015"/>
    </source>
</evidence>
<keyword evidence="3" id="KW-0804">Transcription</keyword>
<sequence>MTKTGQASRLTKALLETADDMRRTGVMDAAMHEKITLRHLGAAGVPAEAPIGPEDIRAIRQAARLSQAVFARYLNMTPGYVSQLERGVKRPTGPALALLNIIRRKGIDVVF</sequence>
<evidence type="ECO:0000313" key="5">
    <source>
        <dbReference type="EMBL" id="RJF88513.1"/>
    </source>
</evidence>